<protein>
    <recommendedName>
        <fullName evidence="4">DUF4825 domain-containing protein</fullName>
    </recommendedName>
</protein>
<dbReference type="Proteomes" id="UP000468766">
    <property type="component" value="Unassembled WGS sequence"/>
</dbReference>
<dbReference type="RefSeq" id="WP_151621049.1">
    <property type="nucleotide sequence ID" value="NZ_WBXO01000010.1"/>
</dbReference>
<evidence type="ECO:0000313" key="2">
    <source>
        <dbReference type="EMBL" id="KAB2951646.1"/>
    </source>
</evidence>
<dbReference type="EMBL" id="WBXO01000010">
    <property type="protein sequence ID" value="KAB2951646.1"/>
    <property type="molecule type" value="Genomic_DNA"/>
</dbReference>
<evidence type="ECO:0000313" key="3">
    <source>
        <dbReference type="Proteomes" id="UP000468766"/>
    </source>
</evidence>
<dbReference type="AlphaFoldDB" id="A0A6I0EQK0"/>
<feature type="chain" id="PRO_5039412133" description="DUF4825 domain-containing protein" evidence="1">
    <location>
        <begin position="20"/>
        <end position="153"/>
    </location>
</feature>
<gene>
    <name evidence="2" type="ORF">F9B85_11470</name>
</gene>
<dbReference type="PROSITE" id="PS51257">
    <property type="entry name" value="PROKAR_LIPOPROTEIN"/>
    <property type="match status" value="1"/>
</dbReference>
<feature type="signal peptide" evidence="1">
    <location>
        <begin position="1"/>
        <end position="19"/>
    </location>
</feature>
<keyword evidence="1" id="KW-0732">Signal</keyword>
<sequence>MKKKVQTLTLCIITIVALTLTLTGCNEPPEIIYENEAYHFTLSFPSNWEDNYLIKEQIQGIDVYHQATYHSTEGHAGRIFSIYIFSKEEWEKEGQELANLIGLTILKESEDKIYTLAPPTDVQSSQDNKKWHDQYKHMKKDLPAILESLQIEN</sequence>
<evidence type="ECO:0000256" key="1">
    <source>
        <dbReference type="SAM" id="SignalP"/>
    </source>
</evidence>
<accession>A0A6I0EQK0</accession>
<reference evidence="2 3" key="1">
    <citation type="submission" date="2019-10" db="EMBL/GenBank/DDBJ databases">
        <title>Whole-genome sequence of the extremophile Heliorestis acidaminivorans DSM 24790.</title>
        <authorList>
            <person name="Kyndt J.A."/>
            <person name="Meyer T.E."/>
        </authorList>
    </citation>
    <scope>NUCLEOTIDE SEQUENCE [LARGE SCALE GENOMIC DNA]</scope>
    <source>
        <strain evidence="2 3">DSM 24790</strain>
    </source>
</reference>
<proteinExistence type="predicted"/>
<evidence type="ECO:0008006" key="4">
    <source>
        <dbReference type="Google" id="ProtNLM"/>
    </source>
</evidence>
<comment type="caution">
    <text evidence="2">The sequence shown here is derived from an EMBL/GenBank/DDBJ whole genome shotgun (WGS) entry which is preliminary data.</text>
</comment>
<organism evidence="2 3">
    <name type="scientific">Heliorestis acidaminivorans</name>
    <dbReference type="NCBI Taxonomy" id="553427"/>
    <lineage>
        <taxon>Bacteria</taxon>
        <taxon>Bacillati</taxon>
        <taxon>Bacillota</taxon>
        <taxon>Clostridia</taxon>
        <taxon>Eubacteriales</taxon>
        <taxon>Heliobacteriaceae</taxon>
        <taxon>Heliorestis</taxon>
    </lineage>
</organism>
<dbReference type="OrthoDB" id="2666736at2"/>
<keyword evidence="3" id="KW-1185">Reference proteome</keyword>
<name>A0A6I0EQK0_9FIRM</name>